<reference evidence="3 4" key="1">
    <citation type="submission" date="2020-08" db="EMBL/GenBank/DDBJ databases">
        <title>Sequencing the genomes of 1000 actinobacteria strains.</title>
        <authorList>
            <person name="Klenk H.-P."/>
        </authorList>
    </citation>
    <scope>NUCLEOTIDE SEQUENCE [LARGE SCALE GENOMIC DNA]</scope>
    <source>
        <strain evidence="3 4">DSM 23974</strain>
    </source>
</reference>
<name>A0A7W7GPN7_9MICC</name>
<evidence type="ECO:0000313" key="4">
    <source>
        <dbReference type="Proteomes" id="UP000540191"/>
    </source>
</evidence>
<keyword evidence="1" id="KW-0812">Transmembrane</keyword>
<dbReference type="Pfam" id="PF09335">
    <property type="entry name" value="VTT_dom"/>
    <property type="match status" value="1"/>
</dbReference>
<dbReference type="AlphaFoldDB" id="A0A7W7GPN7"/>
<keyword evidence="4" id="KW-1185">Reference proteome</keyword>
<sequence>MIAWIESLPLGLSVGFFWTLAVLRSLLVFGLGRAAAAGAERSRVRRVLDGPGYARARVFADRFGPWAIPLCYLTIGLQTAVIVSAGAARMRWRRFLPAMAVGTFVWGLVYGTVGMAIVWAVLGAAVGEPWAWALLAAAAGALLVILVRRRALRRRGRRAGLSRSV</sequence>
<evidence type="ECO:0000313" key="3">
    <source>
        <dbReference type="EMBL" id="MBB4735980.1"/>
    </source>
</evidence>
<feature type="transmembrane region" description="Helical" evidence="1">
    <location>
        <begin position="130"/>
        <end position="148"/>
    </location>
</feature>
<feature type="domain" description="VTT" evidence="2">
    <location>
        <begin position="17"/>
        <end position="114"/>
    </location>
</feature>
<dbReference type="InterPro" id="IPR032816">
    <property type="entry name" value="VTT_dom"/>
</dbReference>
<accession>A0A7W7GPN7</accession>
<evidence type="ECO:0000259" key="2">
    <source>
        <dbReference type="Pfam" id="PF09335"/>
    </source>
</evidence>
<keyword evidence="1" id="KW-0472">Membrane</keyword>
<dbReference type="EMBL" id="JACHNA010000001">
    <property type="protein sequence ID" value="MBB4735980.1"/>
    <property type="molecule type" value="Genomic_DNA"/>
</dbReference>
<proteinExistence type="predicted"/>
<dbReference type="RefSeq" id="WP_158496378.1">
    <property type="nucleotide sequence ID" value="NZ_JACHNA010000001.1"/>
</dbReference>
<keyword evidence="1" id="KW-1133">Transmembrane helix</keyword>
<dbReference type="Proteomes" id="UP000540191">
    <property type="component" value="Unassembled WGS sequence"/>
</dbReference>
<feature type="transmembrane region" description="Helical" evidence="1">
    <location>
        <begin position="63"/>
        <end position="83"/>
    </location>
</feature>
<comment type="caution">
    <text evidence="3">The sequence shown here is derived from an EMBL/GenBank/DDBJ whole genome shotgun (WGS) entry which is preliminary data.</text>
</comment>
<protein>
    <submittedName>
        <fullName evidence="3">Membrane protein DedA with SNARE-associated domain</fullName>
    </submittedName>
</protein>
<gene>
    <name evidence="3" type="ORF">HDA30_001488</name>
</gene>
<evidence type="ECO:0000256" key="1">
    <source>
        <dbReference type="SAM" id="Phobius"/>
    </source>
</evidence>
<organism evidence="3 4">
    <name type="scientific">Micrococcus cohnii</name>
    <dbReference type="NCBI Taxonomy" id="993416"/>
    <lineage>
        <taxon>Bacteria</taxon>
        <taxon>Bacillati</taxon>
        <taxon>Actinomycetota</taxon>
        <taxon>Actinomycetes</taxon>
        <taxon>Micrococcales</taxon>
        <taxon>Micrococcaceae</taxon>
        <taxon>Micrococcus</taxon>
    </lineage>
</organism>
<feature type="transmembrane region" description="Helical" evidence="1">
    <location>
        <begin position="95"/>
        <end position="124"/>
    </location>
</feature>